<dbReference type="OrthoDB" id="9805030at2"/>
<accession>A0A2S8FGZ0</accession>
<evidence type="ECO:0000256" key="3">
    <source>
        <dbReference type="ARBA" id="ARBA00022741"/>
    </source>
</evidence>
<comment type="subunit">
    <text evidence="5 7">Monomer.</text>
</comment>
<dbReference type="NCBIfam" id="NF001381">
    <property type="entry name" value="PRK00279.1-3"/>
    <property type="match status" value="1"/>
</dbReference>
<feature type="binding site" evidence="5">
    <location>
        <begin position="85"/>
        <end position="88"/>
    </location>
    <ligand>
        <name>AMP</name>
        <dbReference type="ChEBI" id="CHEBI:456215"/>
    </ligand>
</feature>
<comment type="function">
    <text evidence="5">Catalyzes the reversible transfer of the terminal phosphate group between ATP and AMP. Plays an important role in cellular energy homeostasis and in adenine nucleotide metabolism.</text>
</comment>
<comment type="domain">
    <text evidence="5">Consists of three domains, a large central CORE domain and two small peripheral domains, NMPbind and LID, which undergo movements during catalysis. The LID domain closes over the site of phosphoryl transfer upon ATP binding. Assembling and dissambling the active center during each catalytic cycle provides an effective means to prevent ATP hydrolysis.</text>
</comment>
<dbReference type="EMBL" id="PUIB01000019">
    <property type="protein sequence ID" value="PQO31451.1"/>
    <property type="molecule type" value="Genomic_DNA"/>
</dbReference>
<comment type="similarity">
    <text evidence="5 6">Belongs to the adenylate kinase family.</text>
</comment>
<evidence type="ECO:0000313" key="8">
    <source>
        <dbReference type="EMBL" id="PQO31451.1"/>
    </source>
</evidence>
<feature type="binding site" evidence="5">
    <location>
        <position position="172"/>
    </location>
    <ligand>
        <name>ATP</name>
        <dbReference type="ChEBI" id="CHEBI:30616"/>
    </ligand>
</feature>
<dbReference type="NCBIfam" id="NF011105">
    <property type="entry name" value="PRK14532.1"/>
    <property type="match status" value="1"/>
</dbReference>
<dbReference type="Pfam" id="PF00406">
    <property type="entry name" value="ADK"/>
    <property type="match status" value="1"/>
</dbReference>
<dbReference type="SUPFAM" id="SSF52540">
    <property type="entry name" value="P-loop containing nucleoside triphosphate hydrolases"/>
    <property type="match status" value="1"/>
</dbReference>
<evidence type="ECO:0000256" key="5">
    <source>
        <dbReference type="HAMAP-Rule" id="MF_00235"/>
    </source>
</evidence>
<dbReference type="NCBIfam" id="NF011104">
    <property type="entry name" value="PRK14531.1"/>
    <property type="match status" value="1"/>
</dbReference>
<dbReference type="Proteomes" id="UP000239388">
    <property type="component" value="Unassembled WGS sequence"/>
</dbReference>
<evidence type="ECO:0000256" key="1">
    <source>
        <dbReference type="ARBA" id="ARBA00022679"/>
    </source>
</evidence>
<feature type="binding site" evidence="5">
    <location>
        <begin position="10"/>
        <end position="15"/>
    </location>
    <ligand>
        <name>ATP</name>
        <dbReference type="ChEBI" id="CHEBI:30616"/>
    </ligand>
</feature>
<evidence type="ECO:0000256" key="7">
    <source>
        <dbReference type="RuleBase" id="RU003331"/>
    </source>
</evidence>
<dbReference type="UniPathway" id="UPA00588">
    <property type="reaction ID" value="UER00649"/>
</dbReference>
<keyword evidence="1 5" id="KW-0808">Transferase</keyword>
<comment type="pathway">
    <text evidence="5">Purine metabolism; AMP biosynthesis via salvage pathway; AMP from ADP: step 1/1.</text>
</comment>
<comment type="caution">
    <text evidence="8">The sequence shown here is derived from an EMBL/GenBank/DDBJ whole genome shotgun (WGS) entry which is preliminary data.</text>
</comment>
<organism evidence="8 9">
    <name type="scientific">Blastopirellula marina</name>
    <dbReference type="NCBI Taxonomy" id="124"/>
    <lineage>
        <taxon>Bacteria</taxon>
        <taxon>Pseudomonadati</taxon>
        <taxon>Planctomycetota</taxon>
        <taxon>Planctomycetia</taxon>
        <taxon>Pirellulales</taxon>
        <taxon>Pirellulaceae</taxon>
        <taxon>Blastopirellula</taxon>
    </lineage>
</organism>
<dbReference type="PROSITE" id="PS00113">
    <property type="entry name" value="ADENYLATE_KINASE"/>
    <property type="match status" value="1"/>
</dbReference>
<keyword evidence="4 5" id="KW-0418">Kinase</keyword>
<feature type="binding site" evidence="5">
    <location>
        <position position="133"/>
    </location>
    <ligand>
        <name>AMP</name>
        <dbReference type="ChEBI" id="CHEBI:456215"/>
    </ligand>
</feature>
<feature type="binding site" evidence="5">
    <location>
        <position position="31"/>
    </location>
    <ligand>
        <name>AMP</name>
        <dbReference type="ChEBI" id="CHEBI:456215"/>
    </ligand>
</feature>
<feature type="binding site" evidence="5">
    <location>
        <position position="144"/>
    </location>
    <ligand>
        <name>AMP</name>
        <dbReference type="ChEBI" id="CHEBI:456215"/>
    </ligand>
</feature>
<feature type="region of interest" description="NMP" evidence="5">
    <location>
        <begin position="30"/>
        <end position="59"/>
    </location>
</feature>
<dbReference type="HAMAP" id="MF_00235">
    <property type="entry name" value="Adenylate_kinase_Adk"/>
    <property type="match status" value="1"/>
</dbReference>
<dbReference type="NCBIfam" id="NF011101">
    <property type="entry name" value="PRK14528.1"/>
    <property type="match status" value="1"/>
</dbReference>
<name>A0A2S8FGZ0_9BACT</name>
<dbReference type="GO" id="GO:0005737">
    <property type="term" value="C:cytoplasm"/>
    <property type="evidence" value="ECO:0007669"/>
    <property type="project" value="UniProtKB-SubCell"/>
</dbReference>
<dbReference type="PANTHER" id="PTHR23359">
    <property type="entry name" value="NUCLEOTIDE KINASE"/>
    <property type="match status" value="1"/>
</dbReference>
<dbReference type="PRINTS" id="PR00094">
    <property type="entry name" value="ADENYLTKNASE"/>
</dbReference>
<evidence type="ECO:0000313" key="9">
    <source>
        <dbReference type="Proteomes" id="UP000239388"/>
    </source>
</evidence>
<dbReference type="EC" id="2.7.4.3" evidence="5 7"/>
<dbReference type="GO" id="GO:0005524">
    <property type="term" value="F:ATP binding"/>
    <property type="evidence" value="ECO:0007669"/>
    <property type="project" value="UniProtKB-UniRule"/>
</dbReference>
<comment type="caution">
    <text evidence="5">Lacks conserved residue(s) required for the propagation of feature annotation.</text>
</comment>
<dbReference type="CDD" id="cd01428">
    <property type="entry name" value="ADK"/>
    <property type="match status" value="1"/>
</dbReference>
<keyword evidence="5" id="KW-0963">Cytoplasm</keyword>
<dbReference type="RefSeq" id="WP_105356387.1">
    <property type="nucleotide sequence ID" value="NZ_PUIB01000019.1"/>
</dbReference>
<proteinExistence type="inferred from homology"/>
<comment type="catalytic activity">
    <reaction evidence="5 7">
        <text>AMP + ATP = 2 ADP</text>
        <dbReference type="Rhea" id="RHEA:12973"/>
        <dbReference type="ChEBI" id="CHEBI:30616"/>
        <dbReference type="ChEBI" id="CHEBI:456215"/>
        <dbReference type="ChEBI" id="CHEBI:456216"/>
        <dbReference type="EC" id="2.7.4.3"/>
    </reaction>
</comment>
<dbReference type="AlphaFoldDB" id="A0A2S8FGZ0"/>
<gene>
    <name evidence="5" type="primary">adk</name>
    <name evidence="8" type="ORF">C5Y98_18650</name>
</gene>
<dbReference type="InterPro" id="IPR027417">
    <property type="entry name" value="P-loop_NTPase"/>
</dbReference>
<dbReference type="GO" id="GO:0044209">
    <property type="term" value="P:AMP salvage"/>
    <property type="evidence" value="ECO:0007669"/>
    <property type="project" value="UniProtKB-UniRule"/>
</dbReference>
<dbReference type="NCBIfam" id="NF011100">
    <property type="entry name" value="PRK14527.1"/>
    <property type="match status" value="1"/>
</dbReference>
<comment type="subcellular location">
    <subcellularLocation>
        <location evidence="5 7">Cytoplasm</location>
    </subcellularLocation>
</comment>
<dbReference type="InterPro" id="IPR033690">
    <property type="entry name" value="Adenylat_kinase_CS"/>
</dbReference>
<keyword evidence="3 5" id="KW-0547">Nucleotide-binding</keyword>
<keyword evidence="2 5" id="KW-0545">Nucleotide biosynthesis</keyword>
<keyword evidence="5 7" id="KW-0067">ATP-binding</keyword>
<feature type="binding site" evidence="5">
    <location>
        <position position="92"/>
    </location>
    <ligand>
        <name>AMP</name>
        <dbReference type="ChEBI" id="CHEBI:456215"/>
    </ligand>
</feature>
<reference evidence="8 9" key="1">
    <citation type="submission" date="2018-02" db="EMBL/GenBank/DDBJ databases">
        <title>Comparative genomes isolates from brazilian mangrove.</title>
        <authorList>
            <person name="Araujo J.E."/>
            <person name="Taketani R.G."/>
            <person name="Silva M.C.P."/>
            <person name="Loureco M.V."/>
            <person name="Andreote F.D."/>
        </authorList>
    </citation>
    <scope>NUCLEOTIDE SEQUENCE [LARGE SCALE GENOMIC DNA]</scope>
    <source>
        <strain evidence="8 9">NAP PRIS-MGV</strain>
    </source>
</reference>
<feature type="binding site" evidence="5">
    <location>
        <position position="127"/>
    </location>
    <ligand>
        <name>ATP</name>
        <dbReference type="ChEBI" id="CHEBI:30616"/>
    </ligand>
</feature>
<evidence type="ECO:0000256" key="2">
    <source>
        <dbReference type="ARBA" id="ARBA00022727"/>
    </source>
</evidence>
<dbReference type="InterPro" id="IPR000850">
    <property type="entry name" value="Adenylat/UMP-CMP_kin"/>
</dbReference>
<dbReference type="Gene3D" id="3.40.50.300">
    <property type="entry name" value="P-loop containing nucleotide triphosphate hydrolases"/>
    <property type="match status" value="1"/>
</dbReference>
<protein>
    <recommendedName>
        <fullName evidence="5 7">Adenylate kinase</fullName>
        <shortName evidence="5">AK</shortName>
        <ecNumber evidence="5 7">2.7.4.3</ecNumber>
    </recommendedName>
    <alternativeName>
        <fullName evidence="5">ATP-AMP transphosphorylase</fullName>
    </alternativeName>
    <alternativeName>
        <fullName evidence="5">ATP:AMP phosphotransferase</fullName>
    </alternativeName>
    <alternativeName>
        <fullName evidence="5">Adenylate monophosphate kinase</fullName>
    </alternativeName>
</protein>
<sequence length="194" mass="21954">MRIIFLGPPGVGKGTQSQKLVDSLHIPHISTGEMLREAIRQKTELGLKVAAQMEGGRLAADEIVVQLVRQRLAQSDCRNGYLLDGFPRTLPQAASLDLALAVDDEAIDAVLNLTVDQDELFRRLMDRAKKEDRGDDNEETIRKRMEVYDDMTFPLINYYHEQQVLHRIDGLGTVEEVFERILGVLKKVEQDKKA</sequence>
<feature type="binding site" evidence="5">
    <location>
        <position position="36"/>
    </location>
    <ligand>
        <name>AMP</name>
        <dbReference type="ChEBI" id="CHEBI:456215"/>
    </ligand>
</feature>
<evidence type="ECO:0000256" key="6">
    <source>
        <dbReference type="RuleBase" id="RU003330"/>
    </source>
</evidence>
<evidence type="ECO:0000256" key="4">
    <source>
        <dbReference type="ARBA" id="ARBA00022777"/>
    </source>
</evidence>
<dbReference type="GO" id="GO:0004017">
    <property type="term" value="F:AMP kinase activity"/>
    <property type="evidence" value="ECO:0007669"/>
    <property type="project" value="UniProtKB-UniRule"/>
</dbReference>